<evidence type="ECO:0000256" key="1">
    <source>
        <dbReference type="SAM" id="MobiDB-lite"/>
    </source>
</evidence>
<sequence length="83" mass="8971">MLSAKHRDGASGGRCSSDAQPAMAENTAPPPPPSVQGRRTDKKMTLSKKEMEVDYLVAESCFDDYGSDFQSDKEIMANDGARS</sequence>
<dbReference type="EMBL" id="JAYMYR010000009">
    <property type="protein sequence ID" value="KAK7342365.1"/>
    <property type="molecule type" value="Genomic_DNA"/>
</dbReference>
<name>A0AAN9QLU3_PHACN</name>
<gene>
    <name evidence="2" type="ORF">VNO80_25314</name>
</gene>
<reference evidence="2 3" key="1">
    <citation type="submission" date="2024-01" db="EMBL/GenBank/DDBJ databases">
        <title>The genomes of 5 underutilized Papilionoideae crops provide insights into root nodulation and disease resistanc.</title>
        <authorList>
            <person name="Jiang F."/>
        </authorList>
    </citation>
    <scope>NUCLEOTIDE SEQUENCE [LARGE SCALE GENOMIC DNA]</scope>
    <source>
        <strain evidence="2">JINMINGXINNONG_FW02</strain>
        <tissue evidence="2">Leaves</tissue>
    </source>
</reference>
<proteinExistence type="predicted"/>
<evidence type="ECO:0000313" key="3">
    <source>
        <dbReference type="Proteomes" id="UP001374584"/>
    </source>
</evidence>
<evidence type="ECO:0000313" key="2">
    <source>
        <dbReference type="EMBL" id="KAK7342365.1"/>
    </source>
</evidence>
<keyword evidence="3" id="KW-1185">Reference proteome</keyword>
<dbReference type="AlphaFoldDB" id="A0AAN9QLU3"/>
<organism evidence="2 3">
    <name type="scientific">Phaseolus coccineus</name>
    <name type="common">Scarlet runner bean</name>
    <name type="synonym">Phaseolus multiflorus</name>
    <dbReference type="NCBI Taxonomy" id="3886"/>
    <lineage>
        <taxon>Eukaryota</taxon>
        <taxon>Viridiplantae</taxon>
        <taxon>Streptophyta</taxon>
        <taxon>Embryophyta</taxon>
        <taxon>Tracheophyta</taxon>
        <taxon>Spermatophyta</taxon>
        <taxon>Magnoliopsida</taxon>
        <taxon>eudicotyledons</taxon>
        <taxon>Gunneridae</taxon>
        <taxon>Pentapetalae</taxon>
        <taxon>rosids</taxon>
        <taxon>fabids</taxon>
        <taxon>Fabales</taxon>
        <taxon>Fabaceae</taxon>
        <taxon>Papilionoideae</taxon>
        <taxon>50 kb inversion clade</taxon>
        <taxon>NPAAA clade</taxon>
        <taxon>indigoferoid/millettioid clade</taxon>
        <taxon>Phaseoleae</taxon>
        <taxon>Phaseolus</taxon>
    </lineage>
</organism>
<accession>A0AAN9QLU3</accession>
<feature type="region of interest" description="Disordered" evidence="1">
    <location>
        <begin position="1"/>
        <end position="46"/>
    </location>
</feature>
<dbReference type="Proteomes" id="UP001374584">
    <property type="component" value="Unassembled WGS sequence"/>
</dbReference>
<protein>
    <submittedName>
        <fullName evidence="2">Uncharacterized protein</fullName>
    </submittedName>
</protein>
<comment type="caution">
    <text evidence="2">The sequence shown here is derived from an EMBL/GenBank/DDBJ whole genome shotgun (WGS) entry which is preliminary data.</text>
</comment>